<dbReference type="Gene3D" id="3.90.550.10">
    <property type="entry name" value="Spore Coat Polysaccharide Biosynthesis Protein SpsA, Chain A"/>
    <property type="match status" value="1"/>
</dbReference>
<dbReference type="InterPro" id="IPR029044">
    <property type="entry name" value="Nucleotide-diphossugar_trans"/>
</dbReference>
<dbReference type="AlphaFoldDB" id="S0G4J6"/>
<dbReference type="GO" id="GO:0005886">
    <property type="term" value="C:plasma membrane"/>
    <property type="evidence" value="ECO:0007669"/>
    <property type="project" value="UniProtKB-SubCell"/>
</dbReference>
<comment type="caution">
    <text evidence="8">The sequence shown here is derived from an EMBL/GenBank/DDBJ whole genome shotgun (WGS) entry which is preliminary data.</text>
</comment>
<evidence type="ECO:0000256" key="2">
    <source>
        <dbReference type="ARBA" id="ARBA00022475"/>
    </source>
</evidence>
<keyword evidence="6" id="KW-0812">Transmembrane</keyword>
<protein>
    <submittedName>
        <fullName evidence="8">Glycosyltransferase, family 2</fullName>
    </submittedName>
</protein>
<dbReference type="PANTHER" id="PTHR43646:SF2">
    <property type="entry name" value="GLYCOSYLTRANSFERASE 2-LIKE DOMAIN-CONTAINING PROTEIN"/>
    <property type="match status" value="1"/>
</dbReference>
<evidence type="ECO:0000259" key="7">
    <source>
        <dbReference type="Pfam" id="PF00535"/>
    </source>
</evidence>
<evidence type="ECO:0000256" key="1">
    <source>
        <dbReference type="ARBA" id="ARBA00004236"/>
    </source>
</evidence>
<gene>
    <name evidence="8" type="ORF">Dpo_5c01970</name>
</gene>
<evidence type="ECO:0000313" key="8">
    <source>
        <dbReference type="EMBL" id="EMS79272.1"/>
    </source>
</evidence>
<feature type="transmembrane region" description="Helical" evidence="6">
    <location>
        <begin position="233"/>
        <end position="254"/>
    </location>
</feature>
<keyword evidence="4 8" id="KW-0808">Transferase</keyword>
<feature type="transmembrane region" description="Helical" evidence="6">
    <location>
        <begin position="290"/>
        <end position="308"/>
    </location>
</feature>
<dbReference type="OrthoDB" id="9815923at2"/>
<keyword evidence="9" id="KW-1185">Reference proteome</keyword>
<sequence length="312" mass="34702">MTHTVSVIIPAYNEEACLPRCLKSIADLDWPKTHLEVIIIDNGSIDSTCDIARASGAIVLQDDTKNVSGLRNLGAEHARGDILAFVDADCVVSPDWVACAARYFEDDTVAAWGSAPKIPENATWVQNTWFIVRQKKTHVADVDWLESMNLFVAKKVFMKAGGFDESLETCEDVDFSYRVSAYGKIVSDRSIKVVHLGEAATMAEFFKKELWRGRSSFSGVFAHGISFKELPSLAVPVYFGIFLPACLIFLMFHLTAATGWMVLAAACFPLLPALYKLRGKKTDLTQKLQLTVLLYLYFTARTMAVVFLKKHD</sequence>
<evidence type="ECO:0000256" key="4">
    <source>
        <dbReference type="ARBA" id="ARBA00022679"/>
    </source>
</evidence>
<accession>S0G4J6</accession>
<reference evidence="8 9" key="1">
    <citation type="journal article" date="2013" name="Genome Announc.">
        <title>Draft Genome Sequence of Desulfotignum phosphitoxidans DSM 13687 Strain FiPS-3.</title>
        <authorList>
            <person name="Poehlein A."/>
            <person name="Daniel R."/>
            <person name="Simeonova D.D."/>
        </authorList>
    </citation>
    <scope>NUCLEOTIDE SEQUENCE [LARGE SCALE GENOMIC DNA]</scope>
    <source>
        <strain evidence="8 9">DSM 13687</strain>
    </source>
</reference>
<comment type="subcellular location">
    <subcellularLocation>
        <location evidence="1">Cell membrane</location>
    </subcellularLocation>
</comment>
<evidence type="ECO:0000256" key="3">
    <source>
        <dbReference type="ARBA" id="ARBA00022676"/>
    </source>
</evidence>
<dbReference type="RefSeq" id="WP_006966364.1">
    <property type="nucleotide sequence ID" value="NZ_APJX01000005.1"/>
</dbReference>
<evidence type="ECO:0000256" key="5">
    <source>
        <dbReference type="ARBA" id="ARBA00023136"/>
    </source>
</evidence>
<evidence type="ECO:0000256" key="6">
    <source>
        <dbReference type="SAM" id="Phobius"/>
    </source>
</evidence>
<organism evidence="8 9">
    <name type="scientific">Desulfotignum phosphitoxidans DSM 13687</name>
    <dbReference type="NCBI Taxonomy" id="1286635"/>
    <lineage>
        <taxon>Bacteria</taxon>
        <taxon>Pseudomonadati</taxon>
        <taxon>Thermodesulfobacteriota</taxon>
        <taxon>Desulfobacteria</taxon>
        <taxon>Desulfobacterales</taxon>
        <taxon>Desulfobacteraceae</taxon>
        <taxon>Desulfotignum</taxon>
    </lineage>
</organism>
<name>S0G4J6_9BACT</name>
<keyword evidence="5 6" id="KW-0472">Membrane</keyword>
<dbReference type="EMBL" id="APJX01000005">
    <property type="protein sequence ID" value="EMS79272.1"/>
    <property type="molecule type" value="Genomic_DNA"/>
</dbReference>
<dbReference type="GO" id="GO:0016757">
    <property type="term" value="F:glycosyltransferase activity"/>
    <property type="evidence" value="ECO:0007669"/>
    <property type="project" value="UniProtKB-KW"/>
</dbReference>
<dbReference type="Proteomes" id="UP000014216">
    <property type="component" value="Unassembled WGS sequence"/>
</dbReference>
<feature type="domain" description="Glycosyltransferase 2-like" evidence="7">
    <location>
        <begin position="6"/>
        <end position="130"/>
    </location>
</feature>
<keyword evidence="6" id="KW-1133">Transmembrane helix</keyword>
<keyword evidence="3" id="KW-0328">Glycosyltransferase</keyword>
<dbReference type="SUPFAM" id="SSF53448">
    <property type="entry name" value="Nucleotide-diphospho-sugar transferases"/>
    <property type="match status" value="1"/>
</dbReference>
<proteinExistence type="predicted"/>
<evidence type="ECO:0000313" key="9">
    <source>
        <dbReference type="Proteomes" id="UP000014216"/>
    </source>
</evidence>
<dbReference type="InterPro" id="IPR001173">
    <property type="entry name" value="Glyco_trans_2-like"/>
</dbReference>
<dbReference type="PANTHER" id="PTHR43646">
    <property type="entry name" value="GLYCOSYLTRANSFERASE"/>
    <property type="match status" value="1"/>
</dbReference>
<feature type="transmembrane region" description="Helical" evidence="6">
    <location>
        <begin position="260"/>
        <end position="278"/>
    </location>
</feature>
<keyword evidence="2" id="KW-1003">Cell membrane</keyword>
<dbReference type="Pfam" id="PF00535">
    <property type="entry name" value="Glycos_transf_2"/>
    <property type="match status" value="1"/>
</dbReference>